<protein>
    <recommendedName>
        <fullName evidence="4">DUF4386 domain-containing protein</fullName>
    </recommendedName>
</protein>
<keyword evidence="1" id="KW-0812">Transmembrane</keyword>
<keyword evidence="1" id="KW-1133">Transmembrane helix</keyword>
<proteinExistence type="predicted"/>
<feature type="transmembrane region" description="Helical" evidence="1">
    <location>
        <begin position="175"/>
        <end position="197"/>
    </location>
</feature>
<keyword evidence="1" id="KW-0472">Membrane</keyword>
<evidence type="ECO:0000313" key="3">
    <source>
        <dbReference type="Proteomes" id="UP000317933"/>
    </source>
</evidence>
<dbReference type="Proteomes" id="UP000317933">
    <property type="component" value="Unassembled WGS sequence"/>
</dbReference>
<accession>A0A502HTG7</accession>
<name>A0A502HTG7_9PSED</name>
<evidence type="ECO:0008006" key="4">
    <source>
        <dbReference type="Google" id="ProtNLM"/>
    </source>
</evidence>
<sequence length="229" mass="24205">MLHAADGRRLVGWVAIIGALLGWINVGLYIAATGGDFSVVFKPEVFLALPSQAHNYFHSAMVLDTLGFYLPFLIVGGYLGALLRNEHGTVIDMATLCIVIYVVMGIAGASILFATVSPLAAMHSAGDPLSKAASEAAWLVVANATQHGLWVMEGPVMAFWGLTIGSAMRASQMPYGRLLMAVGVCYAGGFVAGVLGLSQLAEVIQMVFIVLLPLWALLTGVALLRQRVC</sequence>
<evidence type="ECO:0000256" key="1">
    <source>
        <dbReference type="SAM" id="Phobius"/>
    </source>
</evidence>
<organism evidence="2 3">
    <name type="scientific">Pseudomonas arsenicoxydans</name>
    <dbReference type="NCBI Taxonomy" id="702115"/>
    <lineage>
        <taxon>Bacteria</taxon>
        <taxon>Pseudomonadati</taxon>
        <taxon>Pseudomonadota</taxon>
        <taxon>Gammaproteobacteria</taxon>
        <taxon>Pseudomonadales</taxon>
        <taxon>Pseudomonadaceae</taxon>
        <taxon>Pseudomonas</taxon>
    </lineage>
</organism>
<comment type="caution">
    <text evidence="2">The sequence shown here is derived from an EMBL/GenBank/DDBJ whole genome shotgun (WGS) entry which is preliminary data.</text>
</comment>
<feature type="transmembrane region" description="Helical" evidence="1">
    <location>
        <begin position="66"/>
        <end position="83"/>
    </location>
</feature>
<dbReference type="AlphaFoldDB" id="A0A502HTG7"/>
<reference evidence="2 3" key="1">
    <citation type="journal article" date="2019" name="Environ. Microbiol.">
        <title>Species interactions and distinct microbial communities in high Arctic permafrost affected cryosols are associated with the CH4 and CO2 gas fluxes.</title>
        <authorList>
            <person name="Altshuler I."/>
            <person name="Hamel J."/>
            <person name="Turney S."/>
            <person name="Magnuson E."/>
            <person name="Levesque R."/>
            <person name="Greer C."/>
            <person name="Whyte L.G."/>
        </authorList>
    </citation>
    <scope>NUCLEOTIDE SEQUENCE [LARGE SCALE GENOMIC DNA]</scope>
    <source>
        <strain evidence="2 3">E3</strain>
    </source>
</reference>
<feature type="transmembrane region" description="Helical" evidence="1">
    <location>
        <begin position="12"/>
        <end position="32"/>
    </location>
</feature>
<feature type="transmembrane region" description="Helical" evidence="1">
    <location>
        <begin position="203"/>
        <end position="224"/>
    </location>
</feature>
<feature type="transmembrane region" description="Helical" evidence="1">
    <location>
        <begin position="136"/>
        <end position="163"/>
    </location>
</feature>
<evidence type="ECO:0000313" key="2">
    <source>
        <dbReference type="EMBL" id="TPG76410.1"/>
    </source>
</evidence>
<feature type="transmembrane region" description="Helical" evidence="1">
    <location>
        <begin position="95"/>
        <end position="116"/>
    </location>
</feature>
<gene>
    <name evidence="2" type="ORF">EAH78_18820</name>
</gene>
<dbReference type="EMBL" id="RCZE01000008">
    <property type="protein sequence ID" value="TPG76410.1"/>
    <property type="molecule type" value="Genomic_DNA"/>
</dbReference>